<dbReference type="RefSeq" id="WP_387719540.1">
    <property type="nucleotide sequence ID" value="NZ_JBIAPI010000005.1"/>
</dbReference>
<name>A0ABW6QVG3_9NOCA</name>
<evidence type="ECO:0000313" key="3">
    <source>
        <dbReference type="Proteomes" id="UP001601948"/>
    </source>
</evidence>
<evidence type="ECO:0000256" key="1">
    <source>
        <dbReference type="SAM" id="MobiDB-lite"/>
    </source>
</evidence>
<feature type="region of interest" description="Disordered" evidence="1">
    <location>
        <begin position="144"/>
        <end position="168"/>
    </location>
</feature>
<reference evidence="2 3" key="1">
    <citation type="submission" date="2024-10" db="EMBL/GenBank/DDBJ databases">
        <title>The Natural Products Discovery Center: Release of the First 8490 Sequenced Strains for Exploring Actinobacteria Biosynthetic Diversity.</title>
        <authorList>
            <person name="Kalkreuter E."/>
            <person name="Kautsar S.A."/>
            <person name="Yang D."/>
            <person name="Bader C.D."/>
            <person name="Teijaro C.N."/>
            <person name="Fluegel L."/>
            <person name="Davis C.M."/>
            <person name="Simpson J.R."/>
            <person name="Lauterbach L."/>
            <person name="Steele A.D."/>
            <person name="Gui C."/>
            <person name="Meng S."/>
            <person name="Li G."/>
            <person name="Viehrig K."/>
            <person name="Ye F."/>
            <person name="Su P."/>
            <person name="Kiefer A.F."/>
            <person name="Nichols A."/>
            <person name="Cepeda A.J."/>
            <person name="Yan W."/>
            <person name="Fan B."/>
            <person name="Jiang Y."/>
            <person name="Adhikari A."/>
            <person name="Zheng C.-J."/>
            <person name="Schuster L."/>
            <person name="Cowan T.M."/>
            <person name="Smanski M.J."/>
            <person name="Chevrette M.G."/>
            <person name="De Carvalho L.P.S."/>
            <person name="Shen B."/>
        </authorList>
    </citation>
    <scope>NUCLEOTIDE SEQUENCE [LARGE SCALE GENOMIC DNA]</scope>
    <source>
        <strain evidence="2 3">NPDC003040</strain>
    </source>
</reference>
<evidence type="ECO:0000313" key="2">
    <source>
        <dbReference type="EMBL" id="MFF3225201.1"/>
    </source>
</evidence>
<dbReference type="Pfam" id="PF19457">
    <property type="entry name" value="DUF5994"/>
    <property type="match status" value="1"/>
</dbReference>
<protein>
    <submittedName>
        <fullName evidence="2">DUF5994 family protein</fullName>
    </submittedName>
</protein>
<gene>
    <name evidence="2" type="ORF">ACFYV7_20585</name>
</gene>
<dbReference type="Proteomes" id="UP001601948">
    <property type="component" value="Unassembled WGS sequence"/>
</dbReference>
<sequence length="168" mass="18041">MTRSTTRAGQRALRLRLKPKAPKTGYVDGAWWPHSEDLAAELPALLAAVADRIGPIHHVAYPFDEWARTSGELVIAGRTVRVEGFRQGTLHTVELLGVKDRRVVLLVVPPAAVALDASATMDSASAADNESAVDELLTIGTRERGDRAEGVAAVQRWDSEGGAEPDAR</sequence>
<organism evidence="2 3">
    <name type="scientific">Nocardia suismassiliense</name>
    <dbReference type="NCBI Taxonomy" id="2077092"/>
    <lineage>
        <taxon>Bacteria</taxon>
        <taxon>Bacillati</taxon>
        <taxon>Actinomycetota</taxon>
        <taxon>Actinomycetes</taxon>
        <taxon>Mycobacteriales</taxon>
        <taxon>Nocardiaceae</taxon>
        <taxon>Nocardia</taxon>
    </lineage>
</organism>
<dbReference type="InterPro" id="IPR046036">
    <property type="entry name" value="DUF5994"/>
</dbReference>
<dbReference type="EMBL" id="JBIAPI010000005">
    <property type="protein sequence ID" value="MFF3225201.1"/>
    <property type="molecule type" value="Genomic_DNA"/>
</dbReference>
<accession>A0ABW6QVG3</accession>
<proteinExistence type="predicted"/>
<keyword evidence="3" id="KW-1185">Reference proteome</keyword>
<comment type="caution">
    <text evidence="2">The sequence shown here is derived from an EMBL/GenBank/DDBJ whole genome shotgun (WGS) entry which is preliminary data.</text>
</comment>